<dbReference type="Gene3D" id="3.30.365.10">
    <property type="entry name" value="Aldehyde oxidase/xanthine dehydrogenase, molybdopterin binding domain"/>
    <property type="match status" value="4"/>
</dbReference>
<proteinExistence type="predicted"/>
<dbReference type="InterPro" id="IPR036856">
    <property type="entry name" value="Ald_Oxase/Xan_DH_a/b_sf"/>
</dbReference>
<evidence type="ECO:0000313" key="3">
    <source>
        <dbReference type="Proteomes" id="UP000663505"/>
    </source>
</evidence>
<evidence type="ECO:0000313" key="2">
    <source>
        <dbReference type="EMBL" id="QSO47258.1"/>
    </source>
</evidence>
<dbReference type="InterPro" id="IPR016208">
    <property type="entry name" value="Ald_Oxase/xanthine_DH-like"/>
</dbReference>
<dbReference type="InterPro" id="IPR008274">
    <property type="entry name" value="AldOxase/xan_DH_MoCoBD1"/>
</dbReference>
<dbReference type="Pfam" id="PF02738">
    <property type="entry name" value="MoCoBD_1"/>
    <property type="match status" value="1"/>
</dbReference>
<organism evidence="2 3">
    <name type="scientific">Alicyclobacillus mengziensis</name>
    <dbReference type="NCBI Taxonomy" id="2931921"/>
    <lineage>
        <taxon>Bacteria</taxon>
        <taxon>Bacillati</taxon>
        <taxon>Bacillota</taxon>
        <taxon>Bacilli</taxon>
        <taxon>Bacillales</taxon>
        <taxon>Alicyclobacillaceae</taxon>
        <taxon>Alicyclobacillus</taxon>
    </lineage>
</organism>
<dbReference type="SUPFAM" id="SSF56003">
    <property type="entry name" value="Molybdenum cofactor-binding domain"/>
    <property type="match status" value="1"/>
</dbReference>
<name>A0A9X7W0V3_9BACL</name>
<dbReference type="InterPro" id="IPR000674">
    <property type="entry name" value="Ald_Oxase/Xan_DH_a/b"/>
</dbReference>
<protein>
    <submittedName>
        <fullName evidence="2">Xanthine dehydrogenase family protein molybdopterin-binding subunit</fullName>
    </submittedName>
</protein>
<dbReference type="Pfam" id="PF20256">
    <property type="entry name" value="MoCoBD_2"/>
    <property type="match status" value="1"/>
</dbReference>
<dbReference type="AlphaFoldDB" id="A0A9X7W0V3"/>
<dbReference type="GO" id="GO:0016491">
    <property type="term" value="F:oxidoreductase activity"/>
    <property type="evidence" value="ECO:0007669"/>
    <property type="project" value="InterPro"/>
</dbReference>
<feature type="domain" description="Aldehyde oxidase/xanthine dehydrogenase a/b hammerhead" evidence="1">
    <location>
        <begin position="32"/>
        <end position="141"/>
    </location>
</feature>
<reference evidence="2 3" key="1">
    <citation type="submission" date="2021-02" db="EMBL/GenBank/DDBJ databases">
        <title>Alicyclobacillus curvatus sp. nov. and Alicyclobacillus mengziensis sp. nov., two acidophilic bacteria isolated from acid mine drainage.</title>
        <authorList>
            <person name="Huang Y."/>
        </authorList>
    </citation>
    <scope>NUCLEOTIDE SEQUENCE [LARGE SCALE GENOMIC DNA]</scope>
    <source>
        <strain evidence="2 3">S30H14</strain>
    </source>
</reference>
<dbReference type="EMBL" id="CP071182">
    <property type="protein sequence ID" value="QSO47258.1"/>
    <property type="molecule type" value="Genomic_DNA"/>
</dbReference>
<dbReference type="Pfam" id="PF01315">
    <property type="entry name" value="Ald_Xan_dh_C"/>
    <property type="match status" value="1"/>
</dbReference>
<dbReference type="KEGG" id="afx:JZ786_23165"/>
<keyword evidence="3" id="KW-1185">Reference proteome</keyword>
<dbReference type="InterPro" id="IPR046867">
    <property type="entry name" value="AldOxase/xan_DH_MoCoBD2"/>
</dbReference>
<accession>A0A9X7W0V3</accession>
<dbReference type="Proteomes" id="UP000663505">
    <property type="component" value="Chromosome"/>
</dbReference>
<sequence length="787" mass="84877">MSKVIEPGTNEITTTGQVGRSVPRLESKAKVTGRAEYIHNLELPGMLHAKVVRSTVAHARIRRIDVSAAKEMPGVYDVITAEDVLKLIPDPYYGPAFHDQPILAIGKVRHVGEPVAVVLASDVHTADRATDLVEVEYEDMEPVFHEVESAGTETAIVHDVIRPAGTFADLKTLKPRTKTNIAMEYHLRSGDVNAAFANADHVFEHTFRSQQVNHLPLEPIVTVAEVTDRGNLLIHTASQSPSFVRIEVARLLGWPENRVRVRTAYLGGGFGAKLYIKLEALVSVLALLTGRPVKLSLTMEEQFYTITRHAATVHIKTGVTKDGRILGRHVTTWWNGGAYADIGPRVTQKSGFTAAGPYDIDAVSLDSYAVYTNLPPAGALRGFGIPQLVWAYESQTDIIARELGLDPLDFRRKNLLTNGRPHATGTVLVDAGTTEVLTELERLMDWHGPFEHGTGPIRRGRGIAIGIKAAVSPTTSVAFVNIYSDGSCGLYCGTVDMGQGSDTAMAQIAADVLGLAAEDVRVIHADTDVTPYDMATLGSRSTFHMGNAVRLAAEDAKTKAVEMCAKQTGLATASLRVENGQVVTPDGQAFTYGAILSKQYGMQAGNIMGVGSFVPDYEKPSSENGKSENITPFWMVGGTGVEVEVDIETGKIAITRLVTVGDAGKALNPGIVKRQLSGASIMQMGFTLFEEMAFDEGQVVNASLADYKIPGFWDVPEQNDVQIVEVPHKNGPFGAKGIGETGSLALSPAVANALQDAIGVRIYETPLTPERVLRALRAEQGNEWEED</sequence>
<dbReference type="PANTHER" id="PTHR11908">
    <property type="entry name" value="XANTHINE DEHYDROGENASE"/>
    <property type="match status" value="1"/>
</dbReference>
<dbReference type="InterPro" id="IPR037165">
    <property type="entry name" value="AldOxase/xan_DH_Mopterin-bd_sf"/>
</dbReference>
<dbReference type="SUPFAM" id="SSF54665">
    <property type="entry name" value="CO dehydrogenase molybdoprotein N-domain-like"/>
    <property type="match status" value="1"/>
</dbReference>
<evidence type="ECO:0000259" key="1">
    <source>
        <dbReference type="SMART" id="SM01008"/>
    </source>
</evidence>
<dbReference type="SMART" id="SM01008">
    <property type="entry name" value="Ald_Xan_dh_C"/>
    <property type="match status" value="1"/>
</dbReference>
<dbReference type="Gene3D" id="3.90.1170.50">
    <property type="entry name" value="Aldehyde oxidase/xanthine dehydrogenase, a/b hammerhead"/>
    <property type="match status" value="1"/>
</dbReference>
<gene>
    <name evidence="2" type="ORF">JZ786_23165</name>
</gene>
<dbReference type="PANTHER" id="PTHR11908:SF157">
    <property type="entry name" value="XANTHINE DEHYDROGENASE SUBUNIT D-RELATED"/>
    <property type="match status" value="1"/>
</dbReference>
<dbReference type="GO" id="GO:0005506">
    <property type="term" value="F:iron ion binding"/>
    <property type="evidence" value="ECO:0007669"/>
    <property type="project" value="InterPro"/>
</dbReference>
<dbReference type="RefSeq" id="WP_206656615.1">
    <property type="nucleotide sequence ID" value="NZ_CP071182.1"/>
</dbReference>